<dbReference type="InterPro" id="IPR058919">
    <property type="entry name" value="Pep3/Vps18_RING_C"/>
</dbReference>
<dbReference type="AlphaFoldDB" id="A0A177BAX4"/>
<evidence type="ECO:0000256" key="1">
    <source>
        <dbReference type="ARBA" id="ARBA00004492"/>
    </source>
</evidence>
<proteinExistence type="predicted"/>
<dbReference type="PROSITE" id="PS50236">
    <property type="entry name" value="CHCR"/>
    <property type="match status" value="1"/>
</dbReference>
<evidence type="ECO:0000256" key="5">
    <source>
        <dbReference type="PROSITE-ProRule" id="PRU01006"/>
    </source>
</evidence>
<keyword evidence="3" id="KW-0863">Zinc-finger</keyword>
<evidence type="ECO:0000313" key="8">
    <source>
        <dbReference type="Proteomes" id="UP000078046"/>
    </source>
</evidence>
<evidence type="ECO:0000259" key="6">
    <source>
        <dbReference type="Pfam" id="PF26148"/>
    </source>
</evidence>
<organism evidence="7 8">
    <name type="scientific">Intoshia linei</name>
    <dbReference type="NCBI Taxonomy" id="1819745"/>
    <lineage>
        <taxon>Eukaryota</taxon>
        <taxon>Metazoa</taxon>
        <taxon>Spiralia</taxon>
        <taxon>Lophotrochozoa</taxon>
        <taxon>Mesozoa</taxon>
        <taxon>Orthonectida</taxon>
        <taxon>Rhopaluridae</taxon>
        <taxon>Intoshia</taxon>
    </lineage>
</organism>
<feature type="domain" description="Pep3/Vps18 RING C-terminal" evidence="6">
    <location>
        <begin position="480"/>
        <end position="567"/>
    </location>
</feature>
<reference evidence="7 8" key="1">
    <citation type="submission" date="2016-04" db="EMBL/GenBank/DDBJ databases">
        <title>The genome of Intoshia linei affirms orthonectids as highly simplified spiralians.</title>
        <authorList>
            <person name="Mikhailov K.V."/>
            <person name="Slusarev G.S."/>
            <person name="Nikitin M.A."/>
            <person name="Logacheva M.D."/>
            <person name="Penin A."/>
            <person name="Aleoshin V."/>
            <person name="Panchin Y.V."/>
        </authorList>
    </citation>
    <scope>NUCLEOTIDE SEQUENCE [LARGE SCALE GENOMIC DNA]</scope>
    <source>
        <strain evidence="7">Intl2013</strain>
        <tissue evidence="7">Whole animal</tissue>
    </source>
</reference>
<dbReference type="GO" id="GO:0030897">
    <property type="term" value="C:HOPS complex"/>
    <property type="evidence" value="ECO:0007669"/>
    <property type="project" value="TreeGrafter"/>
</dbReference>
<dbReference type="GO" id="GO:0008270">
    <property type="term" value="F:zinc ion binding"/>
    <property type="evidence" value="ECO:0007669"/>
    <property type="project" value="UniProtKB-KW"/>
</dbReference>
<comment type="caution">
    <text evidence="7">The sequence shown here is derived from an EMBL/GenBank/DDBJ whole genome shotgun (WGS) entry which is preliminary data.</text>
</comment>
<dbReference type="SUPFAM" id="SSF57850">
    <property type="entry name" value="RING/U-box"/>
    <property type="match status" value="1"/>
</dbReference>
<protein>
    <submittedName>
        <fullName evidence="7">Vacuolar protein sorting-associated protein 18</fullName>
    </submittedName>
</protein>
<evidence type="ECO:0000256" key="2">
    <source>
        <dbReference type="ARBA" id="ARBA00022723"/>
    </source>
</evidence>
<dbReference type="GO" id="GO:0030674">
    <property type="term" value="F:protein-macromolecule adaptor activity"/>
    <property type="evidence" value="ECO:0007669"/>
    <property type="project" value="TreeGrafter"/>
</dbReference>
<comment type="subcellular location">
    <subcellularLocation>
        <location evidence="1">Late endosome membrane</location>
        <topology evidence="1">Peripheral membrane protein</topology>
        <orientation evidence="1">Cytoplasmic side</orientation>
    </subcellularLocation>
</comment>
<evidence type="ECO:0000256" key="4">
    <source>
        <dbReference type="ARBA" id="ARBA00022833"/>
    </source>
</evidence>
<dbReference type="InterPro" id="IPR000547">
    <property type="entry name" value="Clathrin_H-chain/VPS_repeat"/>
</dbReference>
<sequence>DLWRFYLHEFKYDKAIELCENDENIDTINYQRASSLFDDKAYEKSAKLFATVKIDFSAIALRFLQLENQHYLLVYLEEKFCYNNTDNQSIVLFLWIVELYLSELDALIRNNFEENTISEKIIEFHKFYEKTTFKVWIDEYKDKVYNLFKSHGNTDELLYFANLIGNSDMVVNYYIHREYYRRAFEILKKPENVNLMYDYCEQIVLHKFEILTEYWKSLNDTLDVDRILGALCYILEKNVQLPVLCEFVEYCVKILASTNVTLNNMLILIYCKIGSKELMVYLKCEENNSKFRYDPHTALQYCKEYKQDVAIMHLLSLLNIYEEAVDVALKTDIELAKTYATKAEGYALRKKLWIKIILYVLGKYFHSLRHLREDFAKFFLSVTPEDYYTTLKSEKDSDKAVSKVIMVLNESSGIVQINDVIQYLPDFLTIDNLKNSIIDSLQQYNSSIELINKDISSLNINCNKVKKMIEKSQKRSYTISPDKKCSSCDCELLDINEFYLFSCSHIFHTDCLYDEIKKYGSENINHKLFELRLSFLKTKEEIQRKKFRIQIDEILCQECVYCGNIIIELVDKPFAEFHFLNPINE</sequence>
<dbReference type="GO" id="GO:0006904">
    <property type="term" value="P:vesicle docking involved in exocytosis"/>
    <property type="evidence" value="ECO:0007669"/>
    <property type="project" value="TreeGrafter"/>
</dbReference>
<dbReference type="GO" id="GO:0007032">
    <property type="term" value="P:endosome organization"/>
    <property type="evidence" value="ECO:0007669"/>
    <property type="project" value="TreeGrafter"/>
</dbReference>
<evidence type="ECO:0000256" key="3">
    <source>
        <dbReference type="ARBA" id="ARBA00022771"/>
    </source>
</evidence>
<name>A0A177BAX4_9BILA</name>
<dbReference type="OrthoDB" id="1845386at2759"/>
<evidence type="ECO:0000313" key="7">
    <source>
        <dbReference type="EMBL" id="OAF70681.1"/>
    </source>
</evidence>
<gene>
    <name evidence="7" type="ORF">A3Q56_01528</name>
</gene>
<keyword evidence="2" id="KW-0479">Metal-binding</keyword>
<dbReference type="GO" id="GO:0006886">
    <property type="term" value="P:intracellular protein transport"/>
    <property type="evidence" value="ECO:0007669"/>
    <property type="project" value="UniProtKB-UniRule"/>
</dbReference>
<dbReference type="GO" id="GO:0007033">
    <property type="term" value="P:vacuole organization"/>
    <property type="evidence" value="ECO:0007669"/>
    <property type="project" value="TreeGrafter"/>
</dbReference>
<dbReference type="GO" id="GO:0048284">
    <property type="term" value="P:organelle fusion"/>
    <property type="evidence" value="ECO:0007669"/>
    <property type="project" value="TreeGrafter"/>
</dbReference>
<dbReference type="Pfam" id="PF26148">
    <property type="entry name" value="VPS18_RING_C"/>
    <property type="match status" value="1"/>
</dbReference>
<feature type="repeat" description="CHCR" evidence="5">
    <location>
        <begin position="218"/>
        <end position="369"/>
    </location>
</feature>
<keyword evidence="4" id="KW-0862">Zinc</keyword>
<feature type="non-terminal residue" evidence="7">
    <location>
        <position position="1"/>
    </location>
</feature>
<accession>A0A177BAX4</accession>
<dbReference type="GO" id="GO:0031902">
    <property type="term" value="C:late endosome membrane"/>
    <property type="evidence" value="ECO:0007669"/>
    <property type="project" value="UniProtKB-SubCell"/>
</dbReference>
<dbReference type="PANTHER" id="PTHR23323">
    <property type="entry name" value="VACUOLAR PROTEIN SORTING-ASSOCIATED PROTEIN"/>
    <property type="match status" value="1"/>
</dbReference>
<dbReference type="EMBL" id="LWCA01000121">
    <property type="protein sequence ID" value="OAF70681.1"/>
    <property type="molecule type" value="Genomic_DNA"/>
</dbReference>
<keyword evidence="8" id="KW-1185">Reference proteome</keyword>
<dbReference type="Proteomes" id="UP000078046">
    <property type="component" value="Unassembled WGS sequence"/>
</dbReference>
<dbReference type="PANTHER" id="PTHR23323:SF26">
    <property type="entry name" value="VACUOLAR PROTEIN SORTING-ASSOCIATED PROTEIN 18 HOMOLOG"/>
    <property type="match status" value="1"/>
</dbReference>